<protein>
    <submittedName>
        <fullName evidence="1">Uncharacterized protein</fullName>
    </submittedName>
</protein>
<proteinExistence type="predicted"/>
<reference evidence="1" key="1">
    <citation type="journal article" date="2023" name="bioRxiv">
        <title>Improved chromosome-level genome assembly for marigold (Tagetes erecta).</title>
        <authorList>
            <person name="Jiang F."/>
            <person name="Yuan L."/>
            <person name="Wang S."/>
            <person name="Wang H."/>
            <person name="Xu D."/>
            <person name="Wang A."/>
            <person name="Fan W."/>
        </authorList>
    </citation>
    <scope>NUCLEOTIDE SEQUENCE</scope>
    <source>
        <strain evidence="1">WSJ</strain>
        <tissue evidence="1">Leaf</tissue>
    </source>
</reference>
<sequence>MSKSSSSKSASCGARTFIYTLWTNAKPGRRFVCCDKCGWIHWADDAKSPLSEKQIKMIPFRREEEAMDVVQEDEEDAVVVVQEDEEDFAQYEQ</sequence>
<organism evidence="1 2">
    <name type="scientific">Tagetes erecta</name>
    <name type="common">African marigold</name>
    <dbReference type="NCBI Taxonomy" id="13708"/>
    <lineage>
        <taxon>Eukaryota</taxon>
        <taxon>Viridiplantae</taxon>
        <taxon>Streptophyta</taxon>
        <taxon>Embryophyta</taxon>
        <taxon>Tracheophyta</taxon>
        <taxon>Spermatophyta</taxon>
        <taxon>Magnoliopsida</taxon>
        <taxon>eudicotyledons</taxon>
        <taxon>Gunneridae</taxon>
        <taxon>Pentapetalae</taxon>
        <taxon>asterids</taxon>
        <taxon>campanulids</taxon>
        <taxon>Asterales</taxon>
        <taxon>Asteraceae</taxon>
        <taxon>Asteroideae</taxon>
        <taxon>Heliantheae alliance</taxon>
        <taxon>Tageteae</taxon>
        <taxon>Tagetes</taxon>
    </lineage>
</organism>
<keyword evidence="2" id="KW-1185">Reference proteome</keyword>
<accession>A0AAD8NNS8</accession>
<dbReference type="AlphaFoldDB" id="A0AAD8NNS8"/>
<evidence type="ECO:0000313" key="1">
    <source>
        <dbReference type="EMBL" id="KAK1415216.1"/>
    </source>
</evidence>
<dbReference type="EMBL" id="JAUHHV010000008">
    <property type="protein sequence ID" value="KAK1415216.1"/>
    <property type="molecule type" value="Genomic_DNA"/>
</dbReference>
<comment type="caution">
    <text evidence="1">The sequence shown here is derived from an EMBL/GenBank/DDBJ whole genome shotgun (WGS) entry which is preliminary data.</text>
</comment>
<gene>
    <name evidence="1" type="ORF">QVD17_30989</name>
</gene>
<dbReference type="Proteomes" id="UP001229421">
    <property type="component" value="Unassembled WGS sequence"/>
</dbReference>
<name>A0AAD8NNS8_TARER</name>
<evidence type="ECO:0000313" key="2">
    <source>
        <dbReference type="Proteomes" id="UP001229421"/>
    </source>
</evidence>